<evidence type="ECO:0000256" key="4">
    <source>
        <dbReference type="SAM" id="Coils"/>
    </source>
</evidence>
<feature type="binding site" evidence="3">
    <location>
        <begin position="717"/>
        <end position="724"/>
    </location>
    <ligand>
        <name>ATP</name>
        <dbReference type="ChEBI" id="CHEBI:30616"/>
    </ligand>
</feature>
<evidence type="ECO:0000256" key="1">
    <source>
        <dbReference type="ARBA" id="ARBA00022741"/>
    </source>
</evidence>
<dbReference type="InterPro" id="IPR027417">
    <property type="entry name" value="P-loop_NTPase"/>
</dbReference>
<evidence type="ECO:0000256" key="5">
    <source>
        <dbReference type="SAM" id="MobiDB-lite"/>
    </source>
</evidence>
<dbReference type="InterPro" id="IPR003593">
    <property type="entry name" value="AAA+_ATPase"/>
</dbReference>
<keyword evidence="4" id="KW-0175">Coiled coil</keyword>
<feature type="binding site" evidence="3">
    <location>
        <begin position="1053"/>
        <end position="1060"/>
    </location>
    <ligand>
        <name>ATP</name>
        <dbReference type="ChEBI" id="CHEBI:30616"/>
    </ligand>
</feature>
<evidence type="ECO:0000313" key="9">
    <source>
        <dbReference type="Proteomes" id="UP001577267"/>
    </source>
</evidence>
<keyword evidence="6" id="KW-1133">Transmembrane helix</keyword>
<dbReference type="RefSeq" id="WP_375063085.1">
    <property type="nucleotide sequence ID" value="NZ_JBHGBT010000009.1"/>
</dbReference>
<dbReference type="CDD" id="cd01127">
    <property type="entry name" value="TrwB_TraG_TraD_VirD4"/>
    <property type="match status" value="1"/>
</dbReference>
<dbReference type="Proteomes" id="UP001577267">
    <property type="component" value="Unassembled WGS sequence"/>
</dbReference>
<dbReference type="SMART" id="SM00382">
    <property type="entry name" value="AAA"/>
    <property type="match status" value="3"/>
</dbReference>
<dbReference type="InterPro" id="IPR050206">
    <property type="entry name" value="FtsK/SpoIIIE/SftA"/>
</dbReference>
<dbReference type="SUPFAM" id="SSF52540">
    <property type="entry name" value="P-loop containing nucleoside triphosphate hydrolases"/>
    <property type="match status" value="3"/>
</dbReference>
<keyword evidence="6" id="KW-0472">Membrane</keyword>
<evidence type="ECO:0000313" key="8">
    <source>
        <dbReference type="EMBL" id="MFB4195162.1"/>
    </source>
</evidence>
<proteinExistence type="predicted"/>
<feature type="domain" description="FtsK" evidence="7">
    <location>
        <begin position="699"/>
        <end position="892"/>
    </location>
</feature>
<reference evidence="8 9" key="1">
    <citation type="submission" date="2024-09" db="EMBL/GenBank/DDBJ databases">
        <title>Draft genome sequence of multifaceted antimicrobials producing Streptomyces sp. strain FH1.</title>
        <authorList>
            <person name="Hassan F."/>
            <person name="Ali H."/>
            <person name="Hassan N."/>
            <person name="Nawaz A."/>
        </authorList>
    </citation>
    <scope>NUCLEOTIDE SEQUENCE [LARGE SCALE GENOMIC DNA]</scope>
    <source>
        <strain evidence="8 9">FH1</strain>
    </source>
</reference>
<feature type="compositionally biased region" description="Basic and acidic residues" evidence="5">
    <location>
        <begin position="212"/>
        <end position="228"/>
    </location>
</feature>
<dbReference type="Gene3D" id="3.40.50.300">
    <property type="entry name" value="P-loop containing nucleotide triphosphate hydrolases"/>
    <property type="match status" value="4"/>
</dbReference>
<gene>
    <name evidence="8" type="ORF">ACE11A_12450</name>
</gene>
<evidence type="ECO:0000259" key="7">
    <source>
        <dbReference type="PROSITE" id="PS50901"/>
    </source>
</evidence>
<sequence>MRLSLTVVDPVAGHHADGVLDADPQTTVADLIPEFLSLLGTSAHQPYGVPAFVDGVQVDPALTLEHSPLREGVVVSLHTPAGCPPPEPTGIAELRVVGGPGAGAVHRLGVGRIDIGRGYVPIRVDDPELAERAMTLRVMADGTASVEAHDSALTIDGVAHERGSGRHELALGAQIAAGNTLFELTPYFPPDAALRVSEDGIGLDYNRPPRLRPPEQPDHFRLPRKPDDPEPRPLPWITAFVPLIGSVTLAIVRERWIFLLLAVLTPIMLFGNYYYQKKRGGKKHAETVREYKETKARVERDAQAALVAERYIRRHAAPDPATVLSAATGPRTRLWERRRTDEDHLLLRVGTAELDSSVVLTDPEQDEHRREVTWKIADAPVTIPLAEHGVVGFAAPGDMARGMGRWAVGQLAVLHSPLDVQFVVLTDAGGQPSWEWLRWLPHARPHPDQDVNVLIGNDAETVGARLAELTAMLEARSAALRKNRGRGTSFPDPDVVIVFDGSRRLRSLPGVIRLLKEGPAVSMYSLCLDDEERFLPGECQAVAVAEPRDGGSGHAAWEFQPGYQVQAFQQFQGYSQPPVPGQPAQAGYGPPGAPAGWPAPAPAAQPSAAAFDRLRVERANMPRIRGVRPDLVAPEWAGLVGRSLSALRDISAETEDAGLPSASRLLDVLQLEPPTVGAIMARWQAGGQSTVAVLGESYDGPFAIDLRRDGPHGLIAGTTGSGKSELLQTIVASLAVANTPENMTFVLVDYKGGAAFKDCVQLPHTVGMVTDLDNHLVERALRSLGAELTRREHILAEAGAKDIEDYQDLCRREPGRHRPMPRLLIVIDEFASMVRELPDFVKGLVNIAQRGRSLGIHLLLATQRPSGVISPEIRANTNLRIALRVTDPSESTDVIDAPDASLIAKNTPGRAYVRLGHASLVPFQSGRVGGRRPGAADPEVARPWSTDLQWPGLGRGRLHRPASGKRESEDVNTDLRVLVETVTEANQRLGLPPQHSPWLPPLGEKVLLNEVPAGRSTGPLPLVPYGVEDRPEQQTRQALGIDFKTFGHLLVAGAPRMGRSQLLRTIAGSIALTLSSEDVHLYGFDCGNGALNVLTKLPHCGAVVSRTQVDRAKRLLKRLEDETLRRQELLSQDALADITEQRQAAAPGERLPHIVVFIDRWEGWTATLGEIDMGALTDQLQFVMREGASVGIHVVITGDQRLMAGRISGLSEDKFVFRMADRTDYAAVGLNARKLPESMPTGRMFRSVSGAESQVAVLGEDVSGQGQALALTRIAEQVTRRDAHIERARRPFRVDVLPQHLTFDAAWEMRDPAASGSPLWGLVGVGGDELTALGPDLGSGVRSFVVAGPAKSGRSTVLHLLAMSLLRKGVRLVVSAPRVSPVRELEGQPGVLQVMTGADMTAAELREVMGSSSTDEPIVLLMDDAEDLRRCKADEELRAILTRGGESGRAMVLAGDAESVCAGFTGWQAEVKKGRRGVLLSPQSHRHGDLIGAKLSRAVAVTQPKPGHGILHLGDGVPVTVRIPVP</sequence>
<dbReference type="PANTHER" id="PTHR22683:SF1">
    <property type="entry name" value="TYPE VII SECRETION SYSTEM PROTEIN ESSC"/>
    <property type="match status" value="1"/>
</dbReference>
<feature type="compositionally biased region" description="Pro residues" evidence="5">
    <location>
        <begin position="591"/>
        <end position="603"/>
    </location>
</feature>
<organism evidence="8 9">
    <name type="scientific">Streptomyces carpaticus</name>
    <dbReference type="NCBI Taxonomy" id="285558"/>
    <lineage>
        <taxon>Bacteria</taxon>
        <taxon>Bacillati</taxon>
        <taxon>Actinomycetota</taxon>
        <taxon>Actinomycetes</taxon>
        <taxon>Kitasatosporales</taxon>
        <taxon>Streptomycetaceae</taxon>
        <taxon>Streptomyces</taxon>
    </lineage>
</organism>
<feature type="transmembrane region" description="Helical" evidence="6">
    <location>
        <begin position="257"/>
        <end position="275"/>
    </location>
</feature>
<evidence type="ECO:0000256" key="6">
    <source>
        <dbReference type="SAM" id="Phobius"/>
    </source>
</evidence>
<keyword evidence="6" id="KW-0812">Transmembrane</keyword>
<feature type="region of interest" description="Disordered" evidence="5">
    <location>
        <begin position="205"/>
        <end position="228"/>
    </location>
</feature>
<comment type="caution">
    <text evidence="8">The sequence shown here is derived from an EMBL/GenBank/DDBJ whole genome shotgun (WGS) entry which is preliminary data.</text>
</comment>
<dbReference type="PANTHER" id="PTHR22683">
    <property type="entry name" value="SPORULATION PROTEIN RELATED"/>
    <property type="match status" value="1"/>
</dbReference>
<keyword evidence="1 3" id="KW-0547">Nucleotide-binding</keyword>
<keyword evidence="2 3" id="KW-0067">ATP-binding</keyword>
<evidence type="ECO:0000256" key="3">
    <source>
        <dbReference type="PROSITE-ProRule" id="PRU00289"/>
    </source>
</evidence>
<dbReference type="Pfam" id="PF01580">
    <property type="entry name" value="FtsK_SpoIIIE"/>
    <property type="match status" value="2"/>
</dbReference>
<feature type="transmembrane region" description="Helical" evidence="6">
    <location>
        <begin position="234"/>
        <end position="252"/>
    </location>
</feature>
<protein>
    <submittedName>
        <fullName evidence="8">FtsK/SpoIIIE domain-containing protein</fullName>
    </submittedName>
</protein>
<dbReference type="EMBL" id="JBHGBT010000009">
    <property type="protein sequence ID" value="MFB4195162.1"/>
    <property type="molecule type" value="Genomic_DNA"/>
</dbReference>
<dbReference type="Gene3D" id="2.60.200.20">
    <property type="match status" value="1"/>
</dbReference>
<feature type="region of interest" description="Disordered" evidence="5">
    <location>
        <begin position="574"/>
        <end position="604"/>
    </location>
</feature>
<feature type="coiled-coil region" evidence="4">
    <location>
        <begin position="1102"/>
        <end position="1132"/>
    </location>
</feature>
<dbReference type="InterPro" id="IPR002543">
    <property type="entry name" value="FtsK_dom"/>
</dbReference>
<keyword evidence="9" id="KW-1185">Reference proteome</keyword>
<feature type="domain" description="FtsK" evidence="7">
    <location>
        <begin position="1036"/>
        <end position="1230"/>
    </location>
</feature>
<evidence type="ECO:0000256" key="2">
    <source>
        <dbReference type="ARBA" id="ARBA00022840"/>
    </source>
</evidence>
<name>A0ABV4ZMK6_9ACTN</name>
<dbReference type="PROSITE" id="PS50901">
    <property type="entry name" value="FTSK"/>
    <property type="match status" value="2"/>
</dbReference>
<accession>A0ABV4ZMK6</accession>
<feature type="region of interest" description="Disordered" evidence="5">
    <location>
        <begin position="929"/>
        <end position="971"/>
    </location>
</feature>